<evidence type="ECO:0000313" key="2">
    <source>
        <dbReference type="EMBL" id="KAF7839717.1"/>
    </source>
</evidence>
<feature type="region of interest" description="Disordered" evidence="1">
    <location>
        <begin position="1"/>
        <end position="35"/>
    </location>
</feature>
<protein>
    <submittedName>
        <fullName evidence="2">Uncharacterized protein</fullName>
    </submittedName>
</protein>
<evidence type="ECO:0000313" key="3">
    <source>
        <dbReference type="Proteomes" id="UP000634136"/>
    </source>
</evidence>
<accession>A0A835CHX9</accession>
<evidence type="ECO:0000256" key="1">
    <source>
        <dbReference type="SAM" id="MobiDB-lite"/>
    </source>
</evidence>
<reference evidence="2" key="1">
    <citation type="submission" date="2020-09" db="EMBL/GenBank/DDBJ databases">
        <title>Genome-Enabled Discovery of Anthraquinone Biosynthesis in Senna tora.</title>
        <authorList>
            <person name="Kang S.-H."/>
            <person name="Pandey R.P."/>
            <person name="Lee C.-M."/>
            <person name="Sim J.-S."/>
            <person name="Jeong J.-T."/>
            <person name="Choi B.-S."/>
            <person name="Jung M."/>
            <person name="Ginzburg D."/>
            <person name="Zhao K."/>
            <person name="Won S.Y."/>
            <person name="Oh T.-J."/>
            <person name="Yu Y."/>
            <person name="Kim N.-H."/>
            <person name="Lee O.R."/>
            <person name="Lee T.-H."/>
            <person name="Bashyal P."/>
            <person name="Kim T.-S."/>
            <person name="Lee W.-H."/>
            <person name="Kawkins C."/>
            <person name="Kim C.-K."/>
            <person name="Kim J.S."/>
            <person name="Ahn B.O."/>
            <person name="Rhee S.Y."/>
            <person name="Sohng J.K."/>
        </authorList>
    </citation>
    <scope>NUCLEOTIDE SEQUENCE</scope>
    <source>
        <tissue evidence="2">Leaf</tissue>
    </source>
</reference>
<feature type="compositionally biased region" description="Polar residues" evidence="1">
    <location>
        <begin position="26"/>
        <end position="35"/>
    </location>
</feature>
<dbReference type="EMBL" id="JAAIUW010000003">
    <property type="protein sequence ID" value="KAF7839717.1"/>
    <property type="molecule type" value="Genomic_DNA"/>
</dbReference>
<name>A0A835CHX9_9FABA</name>
<dbReference type="Proteomes" id="UP000634136">
    <property type="component" value="Unassembled WGS sequence"/>
</dbReference>
<organism evidence="2 3">
    <name type="scientific">Senna tora</name>
    <dbReference type="NCBI Taxonomy" id="362788"/>
    <lineage>
        <taxon>Eukaryota</taxon>
        <taxon>Viridiplantae</taxon>
        <taxon>Streptophyta</taxon>
        <taxon>Embryophyta</taxon>
        <taxon>Tracheophyta</taxon>
        <taxon>Spermatophyta</taxon>
        <taxon>Magnoliopsida</taxon>
        <taxon>eudicotyledons</taxon>
        <taxon>Gunneridae</taxon>
        <taxon>Pentapetalae</taxon>
        <taxon>rosids</taxon>
        <taxon>fabids</taxon>
        <taxon>Fabales</taxon>
        <taxon>Fabaceae</taxon>
        <taxon>Caesalpinioideae</taxon>
        <taxon>Cassia clade</taxon>
        <taxon>Senna</taxon>
    </lineage>
</organism>
<proteinExistence type="predicted"/>
<comment type="caution">
    <text evidence="2">The sequence shown here is derived from an EMBL/GenBank/DDBJ whole genome shotgun (WGS) entry which is preliminary data.</text>
</comment>
<sequence length="35" mass="3753">MAKIGGSGRGNSAATDEREMLERFSSFESSNEGED</sequence>
<dbReference type="AlphaFoldDB" id="A0A835CHX9"/>
<keyword evidence="3" id="KW-1185">Reference proteome</keyword>
<gene>
    <name evidence="2" type="ORF">G2W53_008199</name>
</gene>